<dbReference type="EMBL" id="HBGY01015946">
    <property type="protein sequence ID" value="CAD9581195.1"/>
    <property type="molecule type" value="Transcribed_RNA"/>
</dbReference>
<feature type="compositionally biased region" description="Polar residues" evidence="1">
    <location>
        <begin position="8"/>
        <end position="21"/>
    </location>
</feature>
<organism evidence="2">
    <name type="scientific">Leptocylindrus danicus</name>
    <dbReference type="NCBI Taxonomy" id="163516"/>
    <lineage>
        <taxon>Eukaryota</taxon>
        <taxon>Sar</taxon>
        <taxon>Stramenopiles</taxon>
        <taxon>Ochrophyta</taxon>
        <taxon>Bacillariophyta</taxon>
        <taxon>Coscinodiscophyceae</taxon>
        <taxon>Chaetocerotophycidae</taxon>
        <taxon>Leptocylindrales</taxon>
        <taxon>Leptocylindraceae</taxon>
        <taxon>Leptocylindrus</taxon>
    </lineage>
</organism>
<accession>A0A7S2KMC5</accession>
<dbReference type="AlphaFoldDB" id="A0A7S2KMC5"/>
<sequence>MQRVETEVTANEVQQTQQQGAPTMKIMSSPVPLDLLDLMDFGSSGGIGSGQGVHPEFFSRCLLAEASRQLAGLRRRKNALEKLGRVIGEGIKKRKERNSGAGNMSLKRDLEDAGLDAATGSDEGAKKAKLT</sequence>
<evidence type="ECO:0000256" key="1">
    <source>
        <dbReference type="SAM" id="MobiDB-lite"/>
    </source>
</evidence>
<feature type="region of interest" description="Disordered" evidence="1">
    <location>
        <begin position="1"/>
        <end position="25"/>
    </location>
</feature>
<proteinExistence type="predicted"/>
<name>A0A7S2KMC5_9STRA</name>
<evidence type="ECO:0000313" key="2">
    <source>
        <dbReference type="EMBL" id="CAD9581195.1"/>
    </source>
</evidence>
<protein>
    <submittedName>
        <fullName evidence="2">Uncharacterized protein</fullName>
    </submittedName>
</protein>
<gene>
    <name evidence="2" type="ORF">LDAN0321_LOCUS10315</name>
</gene>
<reference evidence="2" key="1">
    <citation type="submission" date="2021-01" db="EMBL/GenBank/DDBJ databases">
        <authorList>
            <person name="Corre E."/>
            <person name="Pelletier E."/>
            <person name="Niang G."/>
            <person name="Scheremetjew M."/>
            <person name="Finn R."/>
            <person name="Kale V."/>
            <person name="Holt S."/>
            <person name="Cochrane G."/>
            <person name="Meng A."/>
            <person name="Brown T."/>
            <person name="Cohen L."/>
        </authorList>
    </citation>
    <scope>NUCLEOTIDE SEQUENCE</scope>
    <source>
        <strain evidence="2">B650</strain>
    </source>
</reference>